<dbReference type="OrthoDB" id="1925835at2759"/>
<feature type="region of interest" description="Disordered" evidence="1">
    <location>
        <begin position="279"/>
        <end position="328"/>
    </location>
</feature>
<feature type="compositionally biased region" description="Polar residues" evidence="1">
    <location>
        <begin position="291"/>
        <end position="301"/>
    </location>
</feature>
<protein>
    <submittedName>
        <fullName evidence="2 4">Uncharacterized protein</fullName>
    </submittedName>
</protein>
<accession>A0A072U4B6</accession>
<dbReference type="EMBL" id="CM001223">
    <property type="protein sequence ID" value="KEH24589.1"/>
    <property type="molecule type" value="Genomic_DNA"/>
</dbReference>
<dbReference type="AlphaFoldDB" id="A0A072U4B6"/>
<keyword evidence="5" id="KW-1185">Reference proteome</keyword>
<dbReference type="KEGG" id="mtr:25499708"/>
<dbReference type="EnsemblPlants" id="KEH24589">
    <property type="protein sequence ID" value="KEH24589"/>
    <property type="gene ID" value="MTR_7g115560"/>
</dbReference>
<evidence type="ECO:0000256" key="1">
    <source>
        <dbReference type="SAM" id="MobiDB-lite"/>
    </source>
</evidence>
<name>A0A072U4B6_MEDTR</name>
<proteinExistence type="predicted"/>
<organism evidence="2 5">
    <name type="scientific">Medicago truncatula</name>
    <name type="common">Barrel medic</name>
    <name type="synonym">Medicago tribuloides</name>
    <dbReference type="NCBI Taxonomy" id="3880"/>
    <lineage>
        <taxon>Eukaryota</taxon>
        <taxon>Viridiplantae</taxon>
        <taxon>Streptophyta</taxon>
        <taxon>Embryophyta</taxon>
        <taxon>Tracheophyta</taxon>
        <taxon>Spermatophyta</taxon>
        <taxon>Magnoliopsida</taxon>
        <taxon>eudicotyledons</taxon>
        <taxon>Gunneridae</taxon>
        <taxon>Pentapetalae</taxon>
        <taxon>rosids</taxon>
        <taxon>fabids</taxon>
        <taxon>Fabales</taxon>
        <taxon>Fabaceae</taxon>
        <taxon>Papilionoideae</taxon>
        <taxon>50 kb inversion clade</taxon>
        <taxon>NPAAA clade</taxon>
        <taxon>Hologalegina</taxon>
        <taxon>IRL clade</taxon>
        <taxon>Trifolieae</taxon>
        <taxon>Medicago</taxon>
    </lineage>
</organism>
<dbReference type="Gramene" id="rna44265">
    <property type="protein sequence ID" value="RHN49436.1"/>
    <property type="gene ID" value="gene44265"/>
</dbReference>
<feature type="region of interest" description="Disordered" evidence="1">
    <location>
        <begin position="115"/>
        <end position="146"/>
    </location>
</feature>
<dbReference type="Proteomes" id="UP000002051">
    <property type="component" value="Unassembled WGS sequence"/>
</dbReference>
<reference evidence="2 5" key="1">
    <citation type="journal article" date="2011" name="Nature">
        <title>The Medicago genome provides insight into the evolution of rhizobial symbioses.</title>
        <authorList>
            <person name="Young N.D."/>
            <person name="Debelle F."/>
            <person name="Oldroyd G.E."/>
            <person name="Geurts R."/>
            <person name="Cannon S.B."/>
            <person name="Udvardi M.K."/>
            <person name="Benedito V.A."/>
            <person name="Mayer K.F."/>
            <person name="Gouzy J."/>
            <person name="Schoof H."/>
            <person name="Van de Peer Y."/>
            <person name="Proost S."/>
            <person name="Cook D.R."/>
            <person name="Meyers B.C."/>
            <person name="Spannagl M."/>
            <person name="Cheung F."/>
            <person name="De Mita S."/>
            <person name="Krishnakumar V."/>
            <person name="Gundlach H."/>
            <person name="Zhou S."/>
            <person name="Mudge J."/>
            <person name="Bharti A.K."/>
            <person name="Murray J.D."/>
            <person name="Naoumkina M.A."/>
            <person name="Rosen B."/>
            <person name="Silverstein K.A."/>
            <person name="Tang H."/>
            <person name="Rombauts S."/>
            <person name="Zhao P.X."/>
            <person name="Zhou P."/>
            <person name="Barbe V."/>
            <person name="Bardou P."/>
            <person name="Bechner M."/>
            <person name="Bellec A."/>
            <person name="Berger A."/>
            <person name="Berges H."/>
            <person name="Bidwell S."/>
            <person name="Bisseling T."/>
            <person name="Choisne N."/>
            <person name="Couloux A."/>
            <person name="Denny R."/>
            <person name="Deshpande S."/>
            <person name="Dai X."/>
            <person name="Doyle J.J."/>
            <person name="Dudez A.M."/>
            <person name="Farmer A.D."/>
            <person name="Fouteau S."/>
            <person name="Franken C."/>
            <person name="Gibelin C."/>
            <person name="Gish J."/>
            <person name="Goldstein S."/>
            <person name="Gonzalez A.J."/>
            <person name="Green P.J."/>
            <person name="Hallab A."/>
            <person name="Hartog M."/>
            <person name="Hua A."/>
            <person name="Humphray S.J."/>
            <person name="Jeong D.H."/>
            <person name="Jing Y."/>
            <person name="Jocker A."/>
            <person name="Kenton S.M."/>
            <person name="Kim D.J."/>
            <person name="Klee K."/>
            <person name="Lai H."/>
            <person name="Lang C."/>
            <person name="Lin S."/>
            <person name="Macmil S.L."/>
            <person name="Magdelenat G."/>
            <person name="Matthews L."/>
            <person name="McCorrison J."/>
            <person name="Monaghan E.L."/>
            <person name="Mun J.H."/>
            <person name="Najar F.Z."/>
            <person name="Nicholson C."/>
            <person name="Noirot C."/>
            <person name="O'Bleness M."/>
            <person name="Paule C.R."/>
            <person name="Poulain J."/>
            <person name="Prion F."/>
            <person name="Qin B."/>
            <person name="Qu C."/>
            <person name="Retzel E.F."/>
            <person name="Riddle C."/>
            <person name="Sallet E."/>
            <person name="Samain S."/>
            <person name="Samson N."/>
            <person name="Sanders I."/>
            <person name="Saurat O."/>
            <person name="Scarpelli C."/>
            <person name="Schiex T."/>
            <person name="Segurens B."/>
            <person name="Severin A.J."/>
            <person name="Sherrier D.J."/>
            <person name="Shi R."/>
            <person name="Sims S."/>
            <person name="Singer S.R."/>
            <person name="Sinharoy S."/>
            <person name="Sterck L."/>
            <person name="Viollet A."/>
            <person name="Wang B.B."/>
            <person name="Wang K."/>
            <person name="Wang M."/>
            <person name="Wang X."/>
            <person name="Warfsmann J."/>
            <person name="Weissenbach J."/>
            <person name="White D.D."/>
            <person name="White J.D."/>
            <person name="Wiley G.B."/>
            <person name="Wincker P."/>
            <person name="Xing Y."/>
            <person name="Yang L."/>
            <person name="Yao Z."/>
            <person name="Ying F."/>
            <person name="Zhai J."/>
            <person name="Zhou L."/>
            <person name="Zuber A."/>
            <person name="Denarie J."/>
            <person name="Dixon R.A."/>
            <person name="May G.D."/>
            <person name="Schwartz D.C."/>
            <person name="Rogers J."/>
            <person name="Quetier F."/>
            <person name="Town C.D."/>
            <person name="Roe B.A."/>
        </authorList>
    </citation>
    <scope>NUCLEOTIDE SEQUENCE [LARGE SCALE GENOMIC DNA]</scope>
    <source>
        <strain evidence="2">A17</strain>
        <strain evidence="4 5">cv. Jemalong A17</strain>
    </source>
</reference>
<evidence type="ECO:0000313" key="2">
    <source>
        <dbReference type="EMBL" id="KEH24589.1"/>
    </source>
</evidence>
<reference evidence="3" key="4">
    <citation type="journal article" date="2018" name="Nat. Plants">
        <title>Whole-genome landscape of Medicago truncatula symbiotic genes.</title>
        <authorList>
            <person name="Pecrix Y."/>
            <person name="Gamas P."/>
            <person name="Carrere S."/>
        </authorList>
    </citation>
    <scope>NUCLEOTIDE SEQUENCE</scope>
    <source>
        <tissue evidence="3">Leaves</tissue>
    </source>
</reference>
<evidence type="ECO:0000313" key="4">
    <source>
        <dbReference type="EnsemblPlants" id="KEH24589"/>
    </source>
</evidence>
<reference evidence="2 5" key="2">
    <citation type="journal article" date="2014" name="BMC Genomics">
        <title>An improved genome release (version Mt4.0) for the model legume Medicago truncatula.</title>
        <authorList>
            <person name="Tang H."/>
            <person name="Krishnakumar V."/>
            <person name="Bidwell S."/>
            <person name="Rosen B."/>
            <person name="Chan A."/>
            <person name="Zhou S."/>
            <person name="Gentzbittel L."/>
            <person name="Childs K.L."/>
            <person name="Yandell M."/>
            <person name="Gundlach H."/>
            <person name="Mayer K.F."/>
            <person name="Schwartz D.C."/>
            <person name="Town C.D."/>
        </authorList>
    </citation>
    <scope>GENOME REANNOTATION</scope>
    <source>
        <strain evidence="2">A17</strain>
        <strain evidence="4 5">cv. Jemalong A17</strain>
    </source>
</reference>
<evidence type="ECO:0000313" key="3">
    <source>
        <dbReference type="EMBL" id="RHN49436.1"/>
    </source>
</evidence>
<dbReference type="Proteomes" id="UP000265566">
    <property type="component" value="Chromosome 7"/>
</dbReference>
<sequence length="328" mass="36849">MKCFLLCFSSSKRQNHFSSKPAYVTIQPTHHETDLEESIHWISQSKIENEQEKSQCVNNTTGDIETKEKTLKEEKITTPQCCIIDNHVEEEEECSDSLFSVSITCGKPVSIEENEVNSNHAKDESKSEEQPNEAKDLDEKTRPMNQSNLDLYNEKTGEKEERYSESSLFSLSTDYNNNCRKRISFSSSEGNNDDDACSSVLNPIENFSSQGKIAMKVAKATVLHSGKKDKENMNWNQAETSLKVLSSISSWLVKSENDTPKNVCSNGEDRQILGALKVEEMKKYSSPPPNNVSIKSSTSLLSPEETPIIGNHSEQTRSSKSNKHGKYS</sequence>
<evidence type="ECO:0000313" key="5">
    <source>
        <dbReference type="Proteomes" id="UP000002051"/>
    </source>
</evidence>
<reference evidence="4" key="3">
    <citation type="submission" date="2015-04" db="UniProtKB">
        <authorList>
            <consortium name="EnsemblPlants"/>
        </authorList>
    </citation>
    <scope>IDENTIFICATION</scope>
    <source>
        <strain evidence="4">cv. Jemalong A17</strain>
    </source>
</reference>
<feature type="compositionally biased region" description="Basic and acidic residues" evidence="1">
    <location>
        <begin position="120"/>
        <end position="142"/>
    </location>
</feature>
<gene>
    <name evidence="4" type="primary">25499708</name>
    <name evidence="2" type="ordered locus">MTR_7g115560</name>
    <name evidence="3" type="ORF">MtrunA17_Chr7g0274491</name>
</gene>
<dbReference type="HOGENOM" id="CLU_848287_0_0_1"/>
<dbReference type="EMBL" id="PSQE01000007">
    <property type="protein sequence ID" value="RHN49436.1"/>
    <property type="molecule type" value="Genomic_DNA"/>
</dbReference>